<feature type="transmembrane region" description="Helical" evidence="2">
    <location>
        <begin position="49"/>
        <end position="69"/>
    </location>
</feature>
<keyword evidence="2" id="KW-0812">Transmembrane</keyword>
<feature type="region of interest" description="Disordered" evidence="1">
    <location>
        <begin position="395"/>
        <end position="417"/>
    </location>
</feature>
<dbReference type="Pfam" id="PF20151">
    <property type="entry name" value="DUF6533"/>
    <property type="match status" value="1"/>
</dbReference>
<feature type="compositionally biased region" description="Acidic residues" evidence="1">
    <location>
        <begin position="397"/>
        <end position="407"/>
    </location>
</feature>
<protein>
    <recommendedName>
        <fullName evidence="3">DUF6533 domain-containing protein</fullName>
    </recommendedName>
</protein>
<name>A0A8H5D2R1_9AGAR</name>
<dbReference type="InterPro" id="IPR045340">
    <property type="entry name" value="DUF6533"/>
</dbReference>
<evidence type="ECO:0000313" key="4">
    <source>
        <dbReference type="EMBL" id="KAF5352425.1"/>
    </source>
</evidence>
<evidence type="ECO:0000256" key="2">
    <source>
        <dbReference type="SAM" id="Phobius"/>
    </source>
</evidence>
<feature type="transmembrane region" description="Helical" evidence="2">
    <location>
        <begin position="203"/>
        <end position="226"/>
    </location>
</feature>
<dbReference type="AlphaFoldDB" id="A0A8H5D2R1"/>
<proteinExistence type="predicted"/>
<reference evidence="4 5" key="1">
    <citation type="journal article" date="2020" name="ISME J.">
        <title>Uncovering the hidden diversity of litter-decomposition mechanisms in mushroom-forming fungi.</title>
        <authorList>
            <person name="Floudas D."/>
            <person name="Bentzer J."/>
            <person name="Ahren D."/>
            <person name="Johansson T."/>
            <person name="Persson P."/>
            <person name="Tunlid A."/>
        </authorList>
    </citation>
    <scope>NUCLEOTIDE SEQUENCE [LARGE SCALE GENOMIC DNA]</scope>
    <source>
        <strain evidence="4 5">CBS 146.42</strain>
    </source>
</reference>
<evidence type="ECO:0000259" key="3">
    <source>
        <dbReference type="Pfam" id="PF20151"/>
    </source>
</evidence>
<keyword evidence="2" id="KW-0472">Membrane</keyword>
<comment type="caution">
    <text evidence="4">The sequence shown here is derived from an EMBL/GenBank/DDBJ whole genome shotgun (WGS) entry which is preliminary data.</text>
</comment>
<feature type="transmembrane region" description="Helical" evidence="2">
    <location>
        <begin position="89"/>
        <end position="110"/>
    </location>
</feature>
<evidence type="ECO:0000313" key="5">
    <source>
        <dbReference type="Proteomes" id="UP000559027"/>
    </source>
</evidence>
<gene>
    <name evidence="4" type="ORF">D9756_005929</name>
</gene>
<accession>A0A8H5D2R1</accession>
<feature type="transmembrane region" description="Helical" evidence="2">
    <location>
        <begin position="272"/>
        <end position="293"/>
    </location>
</feature>
<feature type="transmembrane region" description="Helical" evidence="2">
    <location>
        <begin position="153"/>
        <end position="171"/>
    </location>
</feature>
<evidence type="ECO:0000256" key="1">
    <source>
        <dbReference type="SAM" id="MobiDB-lite"/>
    </source>
</evidence>
<feature type="domain" description="DUF6533" evidence="3">
    <location>
        <begin position="58"/>
        <end position="99"/>
    </location>
</feature>
<feature type="region of interest" description="Disordered" evidence="1">
    <location>
        <begin position="316"/>
        <end position="338"/>
    </location>
</feature>
<feature type="compositionally biased region" description="Polar residues" evidence="1">
    <location>
        <begin position="316"/>
        <end position="325"/>
    </location>
</feature>
<dbReference type="OrthoDB" id="2549021at2759"/>
<feature type="transmembrane region" description="Helical" evidence="2">
    <location>
        <begin position="247"/>
        <end position="266"/>
    </location>
</feature>
<dbReference type="Proteomes" id="UP000559027">
    <property type="component" value="Unassembled WGS sequence"/>
</dbReference>
<keyword evidence="5" id="KW-1185">Reference proteome</keyword>
<dbReference type="EMBL" id="JAACJO010000011">
    <property type="protein sequence ID" value="KAF5352425.1"/>
    <property type="molecule type" value="Genomic_DNA"/>
</dbReference>
<keyword evidence="2" id="KW-1133">Transmembrane helix</keyword>
<sequence>MSVCITHSIDVTHFLITTSLSFPHLLVFHHLPSRLRPMDAAAGATADHFIYVTQVYFCAMYAVVLWDWIISLPREYRFIWRTHWTPVKMAYLFCRYWVITVVPYLLYCFVVDHPRATCERIYKIPVALAMWNQVGSESVLLIRTYAFFSRNGYVLWFLLSALSGVVAYQLYVDTTQMLLLPFFRPPFDKGPCFPMSKPHSAHLLGFFIAPLLFDTVITFMTIWKAFTIKRRNGGPNSRLIQTFLREGVFYYILISIANLINGVFYLQPRQVISAINIPLSVMLGPVLACRLILDLRERGSETVAHSEGTGMAAFTTKSISQQDSPFTPPNPRSKSVTGRYRNRGAASTISTNVVLTTLGSIPPDAEIDIEQGGMEMEDIRLGLNLHLGNLNTAIGGDDGEPIPDDESNAGSPAPAYNSLEMGYRGPVGASVENNVTGIRIDVEKATSER</sequence>
<organism evidence="4 5">
    <name type="scientific">Leucocoprinus leucothites</name>
    <dbReference type="NCBI Taxonomy" id="201217"/>
    <lineage>
        <taxon>Eukaryota</taxon>
        <taxon>Fungi</taxon>
        <taxon>Dikarya</taxon>
        <taxon>Basidiomycota</taxon>
        <taxon>Agaricomycotina</taxon>
        <taxon>Agaricomycetes</taxon>
        <taxon>Agaricomycetidae</taxon>
        <taxon>Agaricales</taxon>
        <taxon>Agaricineae</taxon>
        <taxon>Agaricaceae</taxon>
        <taxon>Leucocoprinus</taxon>
    </lineage>
</organism>